<proteinExistence type="predicted"/>
<reference evidence="1" key="1">
    <citation type="submission" date="2012-04" db="EMBL/GenBank/DDBJ databases">
        <title>The Genome Sequence of Loa loa.</title>
        <authorList>
            <consortium name="The Broad Institute Genome Sequencing Platform"/>
            <consortium name="Broad Institute Genome Sequencing Center for Infectious Disease"/>
            <person name="Nutman T.B."/>
            <person name="Fink D.L."/>
            <person name="Russ C."/>
            <person name="Young S."/>
            <person name="Zeng Q."/>
            <person name="Gargeya S."/>
            <person name="Alvarado L."/>
            <person name="Berlin A."/>
            <person name="Chapman S.B."/>
            <person name="Chen Z."/>
            <person name="Freedman E."/>
            <person name="Gellesch M."/>
            <person name="Goldberg J."/>
            <person name="Griggs A."/>
            <person name="Gujja S."/>
            <person name="Heilman E.R."/>
            <person name="Heiman D."/>
            <person name="Howarth C."/>
            <person name="Mehta T."/>
            <person name="Neiman D."/>
            <person name="Pearson M."/>
            <person name="Roberts A."/>
            <person name="Saif S."/>
            <person name="Shea T."/>
            <person name="Shenoy N."/>
            <person name="Sisk P."/>
            <person name="Stolte C."/>
            <person name="Sykes S."/>
            <person name="White J."/>
            <person name="Yandava C."/>
            <person name="Haas B."/>
            <person name="Henn M.R."/>
            <person name="Nusbaum C."/>
            <person name="Birren B."/>
        </authorList>
    </citation>
    <scope>NUCLEOTIDE SEQUENCE [LARGE SCALE GENOMIC DNA]</scope>
</reference>
<dbReference type="GeneID" id="9945034"/>
<dbReference type="CTD" id="9945034"/>
<gene>
    <name evidence="1" type="ORF">LOAG_07610</name>
</gene>
<dbReference type="RefSeq" id="XP_020302284.1">
    <property type="nucleotide sequence ID" value="XM_020447491.1"/>
</dbReference>
<feature type="non-terminal residue" evidence="1">
    <location>
        <position position="69"/>
    </location>
</feature>
<dbReference type="KEGG" id="loa:LOAG_07610"/>
<dbReference type="EMBL" id="JH712180">
    <property type="protein sequence ID" value="EFO20877.2"/>
    <property type="molecule type" value="Genomic_DNA"/>
</dbReference>
<organism evidence="1">
    <name type="scientific">Loa loa</name>
    <name type="common">Eye worm</name>
    <name type="synonym">Filaria loa</name>
    <dbReference type="NCBI Taxonomy" id="7209"/>
    <lineage>
        <taxon>Eukaryota</taxon>
        <taxon>Metazoa</taxon>
        <taxon>Ecdysozoa</taxon>
        <taxon>Nematoda</taxon>
        <taxon>Chromadorea</taxon>
        <taxon>Rhabditida</taxon>
        <taxon>Spirurina</taxon>
        <taxon>Spiruromorpha</taxon>
        <taxon>Filarioidea</taxon>
        <taxon>Onchocercidae</taxon>
        <taxon>Loa</taxon>
    </lineage>
</organism>
<protein>
    <submittedName>
        <fullName evidence="1">Uncharacterized protein</fullName>
    </submittedName>
</protein>
<sequence length="69" mass="8076">MYRSLYLGDIRDDQSDVQQLQTPTLNQRKTSDFLLIQVNKLSAEDRELLCETFNLIEKDLVSNGLRIFL</sequence>
<evidence type="ECO:0000313" key="1">
    <source>
        <dbReference type="EMBL" id="EFO20877.2"/>
    </source>
</evidence>
<accession>A0A1S0TVX1</accession>
<dbReference type="InParanoid" id="A0A1S0TVX1"/>
<dbReference type="AlphaFoldDB" id="A0A1S0TVX1"/>
<name>A0A1S0TVX1_LOALO</name>